<dbReference type="EMBL" id="KI657676">
    <property type="protein sequence ID" value="ETN85754.1"/>
    <property type="molecule type" value="Genomic_DNA"/>
</dbReference>
<keyword evidence="2" id="KW-1133">Transmembrane helix</keyword>
<name>W2TVU5_NECAM</name>
<feature type="compositionally biased region" description="Basic residues" evidence="1">
    <location>
        <begin position="37"/>
        <end position="55"/>
    </location>
</feature>
<protein>
    <submittedName>
        <fullName evidence="3">Uncharacterized protein</fullName>
    </submittedName>
</protein>
<reference evidence="4" key="1">
    <citation type="journal article" date="2014" name="Nat. Genet.">
        <title>Genome of the human hookworm Necator americanus.</title>
        <authorList>
            <person name="Tang Y.T."/>
            <person name="Gao X."/>
            <person name="Rosa B.A."/>
            <person name="Abubucker S."/>
            <person name="Hallsworth-Pepin K."/>
            <person name="Martin J."/>
            <person name="Tyagi R."/>
            <person name="Heizer E."/>
            <person name="Zhang X."/>
            <person name="Bhonagiri-Palsikar V."/>
            <person name="Minx P."/>
            <person name="Warren W.C."/>
            <person name="Wang Q."/>
            <person name="Zhan B."/>
            <person name="Hotez P.J."/>
            <person name="Sternberg P.W."/>
            <person name="Dougall A."/>
            <person name="Gaze S.T."/>
            <person name="Mulvenna J."/>
            <person name="Sotillo J."/>
            <person name="Ranganathan S."/>
            <person name="Rabelo E.M."/>
            <person name="Wilson R.K."/>
            <person name="Felgner P.L."/>
            <person name="Bethony J."/>
            <person name="Hawdon J.M."/>
            <person name="Gasser R.B."/>
            <person name="Loukas A."/>
            <person name="Mitreva M."/>
        </authorList>
    </citation>
    <scope>NUCLEOTIDE SEQUENCE [LARGE SCALE GENOMIC DNA]</scope>
</reference>
<evidence type="ECO:0000313" key="3">
    <source>
        <dbReference type="EMBL" id="ETN85754.1"/>
    </source>
</evidence>
<keyword evidence="2" id="KW-0812">Transmembrane</keyword>
<evidence type="ECO:0000313" key="4">
    <source>
        <dbReference type="Proteomes" id="UP000053676"/>
    </source>
</evidence>
<evidence type="ECO:0000256" key="2">
    <source>
        <dbReference type="SAM" id="Phobius"/>
    </source>
</evidence>
<accession>W2TVU5</accession>
<dbReference type="KEGG" id="nai:NECAME_06268"/>
<dbReference type="AlphaFoldDB" id="W2TVU5"/>
<feature type="region of interest" description="Disordered" evidence="1">
    <location>
        <begin position="28"/>
        <end position="55"/>
    </location>
</feature>
<gene>
    <name evidence="3" type="ORF">NECAME_06268</name>
</gene>
<keyword evidence="2" id="KW-0472">Membrane</keyword>
<proteinExistence type="predicted"/>
<keyword evidence="4" id="KW-1185">Reference proteome</keyword>
<evidence type="ECO:0000256" key="1">
    <source>
        <dbReference type="SAM" id="MobiDB-lite"/>
    </source>
</evidence>
<organism evidence="3 4">
    <name type="scientific">Necator americanus</name>
    <name type="common">Human hookworm</name>
    <dbReference type="NCBI Taxonomy" id="51031"/>
    <lineage>
        <taxon>Eukaryota</taxon>
        <taxon>Metazoa</taxon>
        <taxon>Ecdysozoa</taxon>
        <taxon>Nematoda</taxon>
        <taxon>Chromadorea</taxon>
        <taxon>Rhabditida</taxon>
        <taxon>Rhabditina</taxon>
        <taxon>Rhabditomorpha</taxon>
        <taxon>Strongyloidea</taxon>
        <taxon>Ancylostomatidae</taxon>
        <taxon>Bunostominae</taxon>
        <taxon>Necator</taxon>
    </lineage>
</organism>
<dbReference type="Proteomes" id="UP000053676">
    <property type="component" value="Unassembled WGS sequence"/>
</dbReference>
<sequence>MPHALSLTSWLTSHGYRTPPGLRYSCDVRRQNMPHGPSHRARNAQHRRNRRSKSTMHKHLVTIAALAAAVALEFPVVVLFVVVAVVDRL</sequence>
<feature type="transmembrane region" description="Helical" evidence="2">
    <location>
        <begin position="60"/>
        <end position="86"/>
    </location>
</feature>